<dbReference type="Pfam" id="PF02311">
    <property type="entry name" value="AraC_binding"/>
    <property type="match status" value="1"/>
</dbReference>
<dbReference type="Gene3D" id="1.10.10.60">
    <property type="entry name" value="Homeodomain-like"/>
    <property type="match status" value="2"/>
</dbReference>
<dbReference type="SUPFAM" id="SSF46689">
    <property type="entry name" value="Homeodomain-like"/>
    <property type="match status" value="2"/>
</dbReference>
<dbReference type="Proteomes" id="UP000658131">
    <property type="component" value="Unassembled WGS sequence"/>
</dbReference>
<dbReference type="InterPro" id="IPR037923">
    <property type="entry name" value="HTH-like"/>
</dbReference>
<protein>
    <submittedName>
        <fullName evidence="5">Helix-turn-helix transcriptional regulator</fullName>
    </submittedName>
</protein>
<dbReference type="PROSITE" id="PS01124">
    <property type="entry name" value="HTH_ARAC_FAMILY_2"/>
    <property type="match status" value="1"/>
</dbReference>
<dbReference type="InterPro" id="IPR018062">
    <property type="entry name" value="HTH_AraC-typ_CS"/>
</dbReference>
<keyword evidence="2" id="KW-0238">DNA-binding</keyword>
<sequence>MKAPKYQVKLNRDDNWHMDRPHFHEDIEILLSLSDGGDFFIENELYPLSWGELFLIGDATLHKSFSRQSYRRYVLHIAPSTLEELSMPQIDFLSCLRRSVHRVQLDRSQAAELVGLFGQLEQAKENEGFGSDMKATIALLSLLLQVFSYFQTVDRSTVSYNPDFARITPILEYIGENIAEPLTLDSISTRFFMNKYHLCHSFKAVTGFSVMEYVIHCRVLRARELLRTGMRVQEVSEAVGFRNNEHFIRTFGALTGTSPKRYAKEYLAGDRI</sequence>
<feature type="domain" description="HTH araC/xylS-type" evidence="4">
    <location>
        <begin position="168"/>
        <end position="265"/>
    </location>
</feature>
<dbReference type="SUPFAM" id="SSF51215">
    <property type="entry name" value="Regulatory protein AraC"/>
    <property type="match status" value="1"/>
</dbReference>
<dbReference type="EMBL" id="JACRTB010000005">
    <property type="protein sequence ID" value="MBC8575624.1"/>
    <property type="molecule type" value="Genomic_DNA"/>
</dbReference>
<evidence type="ECO:0000256" key="2">
    <source>
        <dbReference type="ARBA" id="ARBA00023125"/>
    </source>
</evidence>
<accession>A0ABR7NH48</accession>
<dbReference type="InterPro" id="IPR009057">
    <property type="entry name" value="Homeodomain-like_sf"/>
</dbReference>
<dbReference type="PANTHER" id="PTHR43280">
    <property type="entry name" value="ARAC-FAMILY TRANSCRIPTIONAL REGULATOR"/>
    <property type="match status" value="1"/>
</dbReference>
<evidence type="ECO:0000313" key="6">
    <source>
        <dbReference type="Proteomes" id="UP000658131"/>
    </source>
</evidence>
<comment type="caution">
    <text evidence="5">The sequence shown here is derived from an EMBL/GenBank/DDBJ whole genome shotgun (WGS) entry which is preliminary data.</text>
</comment>
<dbReference type="PANTHER" id="PTHR43280:SF28">
    <property type="entry name" value="HTH-TYPE TRANSCRIPTIONAL ACTIVATOR RHAS"/>
    <property type="match status" value="1"/>
</dbReference>
<dbReference type="InterPro" id="IPR018060">
    <property type="entry name" value="HTH_AraC"/>
</dbReference>
<reference evidence="5 6" key="1">
    <citation type="submission" date="2020-08" db="EMBL/GenBank/DDBJ databases">
        <title>Genome public.</title>
        <authorList>
            <person name="Liu C."/>
            <person name="Sun Q."/>
        </authorList>
    </citation>
    <scope>NUCLEOTIDE SEQUENCE [LARGE SCALE GENOMIC DNA]</scope>
    <source>
        <strain evidence="5 6">BX1</strain>
    </source>
</reference>
<proteinExistence type="predicted"/>
<evidence type="ECO:0000256" key="3">
    <source>
        <dbReference type="ARBA" id="ARBA00023163"/>
    </source>
</evidence>
<dbReference type="PROSITE" id="PS00041">
    <property type="entry name" value="HTH_ARAC_FAMILY_1"/>
    <property type="match status" value="1"/>
</dbReference>
<evidence type="ECO:0000313" key="5">
    <source>
        <dbReference type="EMBL" id="MBC8575624.1"/>
    </source>
</evidence>
<keyword evidence="3" id="KW-0804">Transcription</keyword>
<dbReference type="InterPro" id="IPR003313">
    <property type="entry name" value="AraC-bd"/>
</dbReference>
<gene>
    <name evidence="5" type="ORF">H8717_04255</name>
</gene>
<evidence type="ECO:0000256" key="1">
    <source>
        <dbReference type="ARBA" id="ARBA00023015"/>
    </source>
</evidence>
<dbReference type="Pfam" id="PF12833">
    <property type="entry name" value="HTH_18"/>
    <property type="match status" value="1"/>
</dbReference>
<dbReference type="RefSeq" id="WP_177343431.1">
    <property type="nucleotide sequence ID" value="NZ_JACRTB010000005.1"/>
</dbReference>
<name>A0ABR7NH48_9FIRM</name>
<keyword evidence="1" id="KW-0805">Transcription regulation</keyword>
<organism evidence="5 6">
    <name type="scientific">Yanshouia hominis</name>
    <dbReference type="NCBI Taxonomy" id="2763673"/>
    <lineage>
        <taxon>Bacteria</taxon>
        <taxon>Bacillati</taxon>
        <taxon>Bacillota</taxon>
        <taxon>Clostridia</taxon>
        <taxon>Eubacteriales</taxon>
        <taxon>Oscillospiraceae</taxon>
        <taxon>Yanshouia</taxon>
    </lineage>
</organism>
<dbReference type="SMART" id="SM00342">
    <property type="entry name" value="HTH_ARAC"/>
    <property type="match status" value="1"/>
</dbReference>
<evidence type="ECO:0000259" key="4">
    <source>
        <dbReference type="PROSITE" id="PS01124"/>
    </source>
</evidence>
<keyword evidence="6" id="KW-1185">Reference proteome</keyword>